<dbReference type="AlphaFoldDB" id="A0A8T9Q1I0"/>
<dbReference type="Proteomes" id="UP000831796">
    <property type="component" value="Chromosome"/>
</dbReference>
<dbReference type="PROSITE" id="PS50828">
    <property type="entry name" value="SMR"/>
    <property type="match status" value="1"/>
</dbReference>
<dbReference type="InterPro" id="IPR036063">
    <property type="entry name" value="Smr_dom_sf"/>
</dbReference>
<organism evidence="2 3">
    <name type="scientific">Hymenobacter cellulosilyticus</name>
    <dbReference type="NCBI Taxonomy" id="2932248"/>
    <lineage>
        <taxon>Bacteria</taxon>
        <taxon>Pseudomonadati</taxon>
        <taxon>Bacteroidota</taxon>
        <taxon>Cytophagia</taxon>
        <taxon>Cytophagales</taxon>
        <taxon>Hymenobacteraceae</taxon>
        <taxon>Hymenobacter</taxon>
    </lineage>
</organism>
<gene>
    <name evidence="2" type="ORF">MUN79_21795</name>
</gene>
<dbReference type="RefSeq" id="WP_244674665.1">
    <property type="nucleotide sequence ID" value="NZ_CP095046.1"/>
</dbReference>
<accession>A0A8T9Q1I0</accession>
<dbReference type="Pfam" id="PF01713">
    <property type="entry name" value="Smr"/>
    <property type="match status" value="1"/>
</dbReference>
<evidence type="ECO:0000259" key="1">
    <source>
        <dbReference type="PROSITE" id="PS50828"/>
    </source>
</evidence>
<dbReference type="EMBL" id="CP095046">
    <property type="protein sequence ID" value="UOQ71257.1"/>
    <property type="molecule type" value="Genomic_DNA"/>
</dbReference>
<keyword evidence="3" id="KW-1185">Reference proteome</keyword>
<reference evidence="2" key="1">
    <citation type="submission" date="2022-04" db="EMBL/GenBank/DDBJ databases">
        <title>Hymenobacter sp. isolated from the air.</title>
        <authorList>
            <person name="Won M."/>
            <person name="Lee C.-M."/>
            <person name="Woen H.-Y."/>
            <person name="Kwon S.-W."/>
        </authorList>
    </citation>
    <scope>NUCLEOTIDE SEQUENCE</scope>
    <source>
        <strain evidence="2">5116S-3</strain>
    </source>
</reference>
<evidence type="ECO:0000313" key="2">
    <source>
        <dbReference type="EMBL" id="UOQ71257.1"/>
    </source>
</evidence>
<dbReference type="InterPro" id="IPR002625">
    <property type="entry name" value="Smr_dom"/>
</dbReference>
<dbReference type="Gene3D" id="3.30.1370.110">
    <property type="match status" value="1"/>
</dbReference>
<feature type="domain" description="Smr" evidence="1">
    <location>
        <begin position="1"/>
        <end position="61"/>
    </location>
</feature>
<protein>
    <submittedName>
        <fullName evidence="2">Smr/MutS family protein</fullName>
    </submittedName>
</protein>
<dbReference type="KEGG" id="hcu:MUN79_21795"/>
<name>A0A8T9Q1I0_9BACT</name>
<evidence type="ECO:0000313" key="3">
    <source>
        <dbReference type="Proteomes" id="UP000831796"/>
    </source>
</evidence>
<proteinExistence type="predicted"/>
<sequence length="61" mass="6543">MAFVDDAVMLGIPEIKFLHGRGNGVLRQVVRDYLHRVRAAASVADEHADRGGDGATVAVLK</sequence>